<keyword evidence="1" id="KW-0378">Hydrolase</keyword>
<dbReference type="Gene3D" id="3.40.50.850">
    <property type="entry name" value="Isochorismatase-like"/>
    <property type="match status" value="1"/>
</dbReference>
<dbReference type="CDD" id="cd00431">
    <property type="entry name" value="cysteine_hydrolases"/>
    <property type="match status" value="1"/>
</dbReference>
<evidence type="ECO:0000313" key="3">
    <source>
        <dbReference type="EMBL" id="TMI84031.1"/>
    </source>
</evidence>
<organism evidence="3 4">
    <name type="scientific">Candidatus Segetimicrobium genomatis</name>
    <dbReference type="NCBI Taxonomy" id="2569760"/>
    <lineage>
        <taxon>Bacteria</taxon>
        <taxon>Bacillati</taxon>
        <taxon>Candidatus Sysuimicrobiota</taxon>
        <taxon>Candidatus Sysuimicrobiia</taxon>
        <taxon>Candidatus Sysuimicrobiales</taxon>
        <taxon>Candidatus Segetimicrobiaceae</taxon>
        <taxon>Candidatus Segetimicrobium</taxon>
    </lineage>
</organism>
<comment type="caution">
    <text evidence="3">The sequence shown here is derived from an EMBL/GenBank/DDBJ whole genome shotgun (WGS) entry which is preliminary data.</text>
</comment>
<dbReference type="PANTHER" id="PTHR43540">
    <property type="entry name" value="PEROXYUREIDOACRYLATE/UREIDOACRYLATE AMIDOHYDROLASE-RELATED"/>
    <property type="match status" value="1"/>
</dbReference>
<dbReference type="InterPro" id="IPR000868">
    <property type="entry name" value="Isochorismatase-like_dom"/>
</dbReference>
<dbReference type="AlphaFoldDB" id="A0A537JKF8"/>
<evidence type="ECO:0000313" key="4">
    <source>
        <dbReference type="Proteomes" id="UP000320048"/>
    </source>
</evidence>
<gene>
    <name evidence="3" type="ORF">E6H04_01920</name>
</gene>
<name>A0A537JKF8_9BACT</name>
<dbReference type="InterPro" id="IPR036380">
    <property type="entry name" value="Isochorismatase-like_sf"/>
</dbReference>
<sequence length="255" mass="27644">MARQPHSRATSGRAAIIEAKPEPLSIDISKTVVLVVDMQNDFGSKGGMFDRAGVDISMVQSAVGSTKRVLAAARDAGIKIIYLKMGYRPDLSDAGPPDSPNRLKHLPLRLGEAIRAPNGAESRILVRDTWNTDILSDLAPQANDITIYKTRFSGFYQTDLDAILKRLGAKYLIVTGLSTSVCVESTIRDATFRDYSCVLLADCTGEPIGHDLPTSNHEASLLVIQTLFGWVSGADAFLKALEERAAAAGKEQRQR</sequence>
<evidence type="ECO:0000256" key="1">
    <source>
        <dbReference type="ARBA" id="ARBA00022801"/>
    </source>
</evidence>
<accession>A0A537JKF8</accession>
<proteinExistence type="predicted"/>
<dbReference type="Proteomes" id="UP000320048">
    <property type="component" value="Unassembled WGS sequence"/>
</dbReference>
<evidence type="ECO:0000259" key="2">
    <source>
        <dbReference type="Pfam" id="PF00857"/>
    </source>
</evidence>
<feature type="domain" description="Isochorismatase-like" evidence="2">
    <location>
        <begin position="31"/>
        <end position="234"/>
    </location>
</feature>
<dbReference type="SUPFAM" id="SSF52499">
    <property type="entry name" value="Isochorismatase-like hydrolases"/>
    <property type="match status" value="1"/>
</dbReference>
<dbReference type="Pfam" id="PF00857">
    <property type="entry name" value="Isochorismatase"/>
    <property type="match status" value="1"/>
</dbReference>
<dbReference type="EMBL" id="VBAO01000050">
    <property type="protein sequence ID" value="TMI84031.1"/>
    <property type="molecule type" value="Genomic_DNA"/>
</dbReference>
<protein>
    <submittedName>
        <fullName evidence="3">Isochorismatase family protein</fullName>
    </submittedName>
</protein>
<dbReference type="InterPro" id="IPR050272">
    <property type="entry name" value="Isochorismatase-like_hydrls"/>
</dbReference>
<dbReference type="GO" id="GO:0016787">
    <property type="term" value="F:hydrolase activity"/>
    <property type="evidence" value="ECO:0007669"/>
    <property type="project" value="UniProtKB-KW"/>
</dbReference>
<dbReference type="PANTHER" id="PTHR43540:SF6">
    <property type="entry name" value="ISOCHORISMATASE-LIKE DOMAIN-CONTAINING PROTEIN"/>
    <property type="match status" value="1"/>
</dbReference>
<reference evidence="3 4" key="1">
    <citation type="journal article" date="2019" name="Nat. Microbiol.">
        <title>Mediterranean grassland soil C-N compound turnover is dependent on rainfall and depth, and is mediated by genomically divergent microorganisms.</title>
        <authorList>
            <person name="Diamond S."/>
            <person name="Andeer P.F."/>
            <person name="Li Z."/>
            <person name="Crits-Christoph A."/>
            <person name="Burstein D."/>
            <person name="Anantharaman K."/>
            <person name="Lane K.R."/>
            <person name="Thomas B.C."/>
            <person name="Pan C."/>
            <person name="Northen T.R."/>
            <person name="Banfield J.F."/>
        </authorList>
    </citation>
    <scope>NUCLEOTIDE SEQUENCE [LARGE SCALE GENOMIC DNA]</scope>
    <source>
        <strain evidence="3">NP_7</strain>
    </source>
</reference>